<evidence type="ECO:0000256" key="8">
    <source>
        <dbReference type="ARBA" id="ARBA00023319"/>
    </source>
</evidence>
<feature type="disulfide bond" evidence="10">
    <location>
        <begin position="366"/>
        <end position="405"/>
    </location>
</feature>
<dbReference type="CDD" id="cd00108">
    <property type="entry name" value="KR"/>
    <property type="match status" value="1"/>
</dbReference>
<dbReference type="SUPFAM" id="SSF56112">
    <property type="entry name" value="Protein kinase-like (PK-like)"/>
    <property type="match status" value="1"/>
</dbReference>
<dbReference type="SMART" id="SM00130">
    <property type="entry name" value="KR"/>
    <property type="match status" value="1"/>
</dbReference>
<keyword evidence="8" id="KW-0393">Immunoglobulin domain</keyword>
<keyword evidence="6 10" id="KW-1015">Disulfide bond</keyword>
<feature type="compositionally biased region" description="Polar residues" evidence="11">
    <location>
        <begin position="213"/>
        <end position="222"/>
    </location>
</feature>
<dbReference type="GeneID" id="20211204"/>
<dbReference type="PRINTS" id="PR00109">
    <property type="entry name" value="TYRKINASE"/>
</dbReference>
<dbReference type="FunFam" id="1.10.510.10:FF:002130">
    <property type="entry name" value="Tyrosine-protein kinase"/>
    <property type="match status" value="1"/>
</dbReference>
<dbReference type="GO" id="GO:0005524">
    <property type="term" value="F:ATP binding"/>
    <property type="evidence" value="ECO:0007669"/>
    <property type="project" value="InterPro"/>
</dbReference>
<dbReference type="PROSITE" id="PS00021">
    <property type="entry name" value="KRINGLE_1"/>
    <property type="match status" value="1"/>
</dbReference>
<keyword evidence="9" id="KW-0460">Magnesium</keyword>
<reference evidence="18" key="1">
    <citation type="submission" date="2012-12" db="EMBL/GenBank/DDBJ databases">
        <authorList>
            <person name="Hellsten U."/>
            <person name="Grimwood J."/>
            <person name="Chapman J.A."/>
            <person name="Shapiro H."/>
            <person name="Aerts A."/>
            <person name="Otillar R.P."/>
            <person name="Terry A.Y."/>
            <person name="Boore J.L."/>
            <person name="Simakov O."/>
            <person name="Marletaz F."/>
            <person name="Cho S.-J."/>
            <person name="Edsinger-Gonzales E."/>
            <person name="Havlak P."/>
            <person name="Kuo D.-H."/>
            <person name="Larsson T."/>
            <person name="Lv J."/>
            <person name="Arendt D."/>
            <person name="Savage R."/>
            <person name="Osoegawa K."/>
            <person name="de Jong P."/>
            <person name="Lindberg D.R."/>
            <person name="Seaver E.C."/>
            <person name="Weisblat D.A."/>
            <person name="Putnam N.H."/>
            <person name="Grigoriev I.V."/>
            <person name="Rokhsar D.S."/>
        </authorList>
    </citation>
    <scope>NUCLEOTIDE SEQUENCE</scope>
</reference>
<feature type="region of interest" description="Disordered" evidence="11">
    <location>
        <begin position="471"/>
        <end position="515"/>
    </location>
</feature>
<feature type="binding site" evidence="9">
    <location>
        <position position="667"/>
    </location>
    <ligand>
        <name>Mg(2+)</name>
        <dbReference type="ChEBI" id="CHEBI:18420"/>
    </ligand>
</feature>
<dbReference type="SUPFAM" id="SSF48726">
    <property type="entry name" value="Immunoglobulin"/>
    <property type="match status" value="1"/>
</dbReference>
<comment type="subcellular location">
    <subcellularLocation>
        <location evidence="1">Membrane</location>
        <topology evidence="1">Single-pass membrane protein</topology>
    </subcellularLocation>
</comment>
<evidence type="ECO:0000259" key="13">
    <source>
        <dbReference type="PROSITE" id="PS50011"/>
    </source>
</evidence>
<evidence type="ECO:0000313" key="18">
    <source>
        <dbReference type="Proteomes" id="UP000015101"/>
    </source>
</evidence>
<dbReference type="InterPro" id="IPR000001">
    <property type="entry name" value="Kringle"/>
</dbReference>
<dbReference type="InterPro" id="IPR038178">
    <property type="entry name" value="Kringle_sf"/>
</dbReference>
<comment type="caution">
    <text evidence="10">Lacks conserved residue(s) required for the propagation of feature annotation.</text>
</comment>
<dbReference type="Gene3D" id="1.10.2000.10">
    <property type="entry name" value="Frizzled cysteine-rich domain"/>
    <property type="match status" value="1"/>
</dbReference>
<dbReference type="EnsemblMetazoa" id="HelroT189258">
    <property type="protein sequence ID" value="HelroP189258"/>
    <property type="gene ID" value="HelroG189258"/>
</dbReference>
<dbReference type="HOGENOM" id="CLU_000288_30_0_1"/>
<sequence>MRIIIKNLRKHLVTSAESLQFETHSTLINHYYLISVSQISLHHNHDPTGSFLHLESLLKNLTKYEGTKAEFECEVVGLPVPTFTWYKNERVLVGSNLHQKYEFKTSPTGNILKVKKLQLEDEGQYKCVASNPLGTNTTHAYLTIKPAKNSPTKKKSPNSNNDLINDHYEDDDEDDDKEEDDDYDNDDDDDDDVILKQSRGRKSGNMAGKKQKNNNMDGNESGSCESYRGSVCSKFIDQSLIFVYDIHHQNMLEEWMTDIKKKSQSRGLCREDCESLKTMHCASEYKLVKDGINSVNLFDYNRFENLRKILDSANCSTLRSYAQQTSADCYNVNVMMTSYLTGDKCFSDRGQTYRGVISSSSSGRPCLKWSSVGKFYEQTGVGTMPSLMTHNYCRNNDQSMSSPWCFVDHEGLHRIETCSVLRCATNTEIRDGSSENENQQRGILIGISCAFLLIVIVLVIICAKVRKRKSEQKKKKSSDESEVLQQKSNSSMHMKQLSDRQSMQTSSTTSSAPNSIHPSNISLNYELCDGMYGKIYKGDLLSGGTAVTAVFKTLDPSTDPLIAPEFWIKIDMMTEFHHPNITCVLGLNRTSLPFFVAFEASAYGDLNEYLKSNSRVLETNAVAEQKCLSRVSILPHTVLISVAVQVAGALEFLHSKKFIHSELNSHNVFVCENGLVKISLATPGRGLHYYKLIASAKPILLRWSAPEVITSQIFSEYSDVWMFGVLLWEIYSTGEIPYRNFSDMEVMEMIKSYRILTNPPQCLANIYSLMVQCWHKNAPSRPSASEIHEELRQVWAEQNKSPSVNNSSGSDRSHNINNNNNNSNNNSCNATLYAFGCPVMAQPFITAVPPNNFNLSNNSYNLLINPSNSSQQTISNKKLPSSSSSASQKSSPSSSTCNFKTKNVNLMGGNYGQVVLESGMNIGDCKNQYLMGEMYSEQIV</sequence>
<dbReference type="InterPro" id="IPR003599">
    <property type="entry name" value="Ig_sub"/>
</dbReference>
<dbReference type="Gene3D" id="2.60.40.10">
    <property type="entry name" value="Immunoglobulins"/>
    <property type="match status" value="1"/>
</dbReference>
<dbReference type="GO" id="GO:0043235">
    <property type="term" value="C:receptor complex"/>
    <property type="evidence" value="ECO:0000318"/>
    <property type="project" value="GO_Central"/>
</dbReference>
<feature type="domain" description="Kringle" evidence="14">
    <location>
        <begin position="344"/>
        <end position="423"/>
    </location>
</feature>
<dbReference type="InterPro" id="IPR011009">
    <property type="entry name" value="Kinase-like_dom_sf"/>
</dbReference>
<feature type="region of interest" description="Disordered" evidence="11">
    <location>
        <begin position="144"/>
        <end position="222"/>
    </location>
</feature>
<dbReference type="PROSITE" id="PS50835">
    <property type="entry name" value="IG_LIKE"/>
    <property type="match status" value="1"/>
</dbReference>
<feature type="region of interest" description="Disordered" evidence="11">
    <location>
        <begin position="869"/>
        <end position="898"/>
    </location>
</feature>
<feature type="domain" description="Ig-like" evidence="15">
    <location>
        <begin position="47"/>
        <end position="143"/>
    </location>
</feature>
<dbReference type="AlphaFoldDB" id="T1FQV7"/>
<dbReference type="PROSITE" id="PS50070">
    <property type="entry name" value="KRINGLE_2"/>
    <property type="match status" value="1"/>
</dbReference>
<dbReference type="InterPro" id="IPR036790">
    <property type="entry name" value="Frizzled_dom_sf"/>
</dbReference>
<evidence type="ECO:0000256" key="4">
    <source>
        <dbReference type="ARBA" id="ARBA00022989"/>
    </source>
</evidence>
<dbReference type="OrthoDB" id="5969272at2759"/>
<evidence type="ECO:0000256" key="10">
    <source>
        <dbReference type="PROSITE-ProRule" id="PRU00121"/>
    </source>
</evidence>
<feature type="compositionally biased region" description="Polar residues" evidence="11">
    <location>
        <begin position="799"/>
        <end position="810"/>
    </location>
</feature>
<dbReference type="Pfam" id="PF00051">
    <property type="entry name" value="Kringle"/>
    <property type="match status" value="1"/>
</dbReference>
<dbReference type="Proteomes" id="UP000015101">
    <property type="component" value="Unassembled WGS sequence"/>
</dbReference>
<dbReference type="Gene3D" id="1.10.510.10">
    <property type="entry name" value="Transferase(Phosphotransferase) domain 1"/>
    <property type="match status" value="1"/>
</dbReference>
<evidence type="ECO:0008006" key="19">
    <source>
        <dbReference type="Google" id="ProtNLM"/>
    </source>
</evidence>
<dbReference type="GO" id="GO:0030424">
    <property type="term" value="C:axon"/>
    <property type="evidence" value="ECO:0000318"/>
    <property type="project" value="GO_Central"/>
</dbReference>
<evidence type="ECO:0000256" key="9">
    <source>
        <dbReference type="PIRSR" id="PIRSR000615-3"/>
    </source>
</evidence>
<dbReference type="InterPro" id="IPR013098">
    <property type="entry name" value="Ig_I-set"/>
</dbReference>
<feature type="transmembrane region" description="Helical" evidence="12">
    <location>
        <begin position="443"/>
        <end position="465"/>
    </location>
</feature>
<name>T1FQV7_HELRO</name>
<dbReference type="eggNOG" id="KOG1026">
    <property type="taxonomic scope" value="Eukaryota"/>
</dbReference>
<dbReference type="Pfam" id="PF07714">
    <property type="entry name" value="PK_Tyr_Ser-Thr"/>
    <property type="match status" value="1"/>
</dbReference>
<keyword evidence="9" id="KW-0479">Metal-binding</keyword>
<dbReference type="GO" id="GO:0004714">
    <property type="term" value="F:transmembrane receptor protein tyrosine kinase activity"/>
    <property type="evidence" value="ECO:0000318"/>
    <property type="project" value="GO_Central"/>
</dbReference>
<feature type="compositionally biased region" description="Polar residues" evidence="11">
    <location>
        <begin position="484"/>
        <end position="504"/>
    </location>
</feature>
<dbReference type="KEGG" id="hro:HELRODRAFT_189258"/>
<keyword evidence="3 12" id="KW-0812">Transmembrane</keyword>
<dbReference type="OMA" id="RMELCHI"/>
<dbReference type="InterPro" id="IPR000719">
    <property type="entry name" value="Prot_kinase_dom"/>
</dbReference>
<evidence type="ECO:0000256" key="5">
    <source>
        <dbReference type="ARBA" id="ARBA00023136"/>
    </source>
</evidence>
<dbReference type="PANTHER" id="PTHR24416:SF611">
    <property type="entry name" value="TYROSINE-PROTEIN KINASE TRANSMEMBRANE RECEPTOR ROR"/>
    <property type="match status" value="1"/>
</dbReference>
<dbReference type="InterPro" id="IPR001245">
    <property type="entry name" value="Ser-Thr/Tyr_kinase_cat_dom"/>
</dbReference>
<evidence type="ECO:0000256" key="7">
    <source>
        <dbReference type="ARBA" id="ARBA00023180"/>
    </source>
</evidence>
<dbReference type="CTD" id="20211204"/>
<proteinExistence type="predicted"/>
<evidence type="ECO:0000256" key="6">
    <source>
        <dbReference type="ARBA" id="ARBA00023157"/>
    </source>
</evidence>
<dbReference type="GO" id="GO:0046872">
    <property type="term" value="F:metal ion binding"/>
    <property type="evidence" value="ECO:0007669"/>
    <property type="project" value="UniProtKB-KW"/>
</dbReference>
<feature type="domain" description="Protein kinase" evidence="13">
    <location>
        <begin position="521"/>
        <end position="791"/>
    </location>
</feature>
<dbReference type="PRINTS" id="PR00018">
    <property type="entry name" value="KRINGLE"/>
</dbReference>
<dbReference type="InterPro" id="IPR013806">
    <property type="entry name" value="Kringle-like"/>
</dbReference>
<evidence type="ECO:0000256" key="2">
    <source>
        <dbReference type="ARBA" id="ARBA00022572"/>
    </source>
</evidence>
<keyword evidence="2 10" id="KW-0420">Kringle</keyword>
<feature type="compositionally biased region" description="Acidic residues" evidence="11">
    <location>
        <begin position="168"/>
        <end position="192"/>
    </location>
</feature>
<dbReference type="GO" id="GO:0017147">
    <property type="term" value="F:Wnt-protein binding"/>
    <property type="evidence" value="ECO:0000318"/>
    <property type="project" value="GO_Central"/>
</dbReference>
<gene>
    <name evidence="17" type="primary">20211204</name>
    <name evidence="16" type="ORF">HELRODRAFT_189258</name>
</gene>
<keyword evidence="7" id="KW-0325">Glycoprotein</keyword>
<keyword evidence="5 12" id="KW-0472">Membrane</keyword>
<keyword evidence="4 12" id="KW-1133">Transmembrane helix</keyword>
<dbReference type="SMART" id="SM00408">
    <property type="entry name" value="IGc2"/>
    <property type="match status" value="1"/>
</dbReference>
<evidence type="ECO:0000256" key="11">
    <source>
        <dbReference type="SAM" id="MobiDB-lite"/>
    </source>
</evidence>
<evidence type="ECO:0000256" key="1">
    <source>
        <dbReference type="ARBA" id="ARBA00004167"/>
    </source>
</evidence>
<evidence type="ECO:0000259" key="15">
    <source>
        <dbReference type="PROSITE" id="PS50835"/>
    </source>
</evidence>
<dbReference type="SUPFAM" id="SSF57440">
    <property type="entry name" value="Kringle-like"/>
    <property type="match status" value="1"/>
</dbReference>
<dbReference type="SMART" id="SM00409">
    <property type="entry name" value="IG"/>
    <property type="match status" value="1"/>
</dbReference>
<protein>
    <recommendedName>
        <fullName evidence="19">Receptor protein-tyrosine kinase</fullName>
    </recommendedName>
</protein>
<dbReference type="InParanoid" id="T1FQV7"/>
<dbReference type="InterPro" id="IPR007110">
    <property type="entry name" value="Ig-like_dom"/>
</dbReference>
<dbReference type="EMBL" id="KB097495">
    <property type="protein sequence ID" value="ESN96464.1"/>
    <property type="molecule type" value="Genomic_DNA"/>
</dbReference>
<accession>T1FQV7</accession>
<dbReference type="InterPro" id="IPR050122">
    <property type="entry name" value="RTK"/>
</dbReference>
<dbReference type="PROSITE" id="PS50011">
    <property type="entry name" value="PROTEIN_KINASE_DOM"/>
    <property type="match status" value="1"/>
</dbReference>
<keyword evidence="18" id="KW-1185">Reference proteome</keyword>
<evidence type="ECO:0000313" key="17">
    <source>
        <dbReference type="EnsemblMetazoa" id="HelroP189258"/>
    </source>
</evidence>
<dbReference type="InterPro" id="IPR018056">
    <property type="entry name" value="Kringle_CS"/>
</dbReference>
<reference evidence="16 18" key="2">
    <citation type="journal article" date="2013" name="Nature">
        <title>Insights into bilaterian evolution from three spiralian genomes.</title>
        <authorList>
            <person name="Simakov O."/>
            <person name="Marletaz F."/>
            <person name="Cho S.J."/>
            <person name="Edsinger-Gonzales E."/>
            <person name="Havlak P."/>
            <person name="Hellsten U."/>
            <person name="Kuo D.H."/>
            <person name="Larsson T."/>
            <person name="Lv J."/>
            <person name="Arendt D."/>
            <person name="Savage R."/>
            <person name="Osoegawa K."/>
            <person name="de Jong P."/>
            <person name="Grimwood J."/>
            <person name="Chapman J.A."/>
            <person name="Shapiro H."/>
            <person name="Aerts A."/>
            <person name="Otillar R.P."/>
            <person name="Terry A.Y."/>
            <person name="Boore J.L."/>
            <person name="Grigoriev I.V."/>
            <person name="Lindberg D.R."/>
            <person name="Seaver E.C."/>
            <person name="Weisblat D.A."/>
            <person name="Putnam N.H."/>
            <person name="Rokhsar D.S."/>
        </authorList>
    </citation>
    <scope>NUCLEOTIDE SEQUENCE</scope>
</reference>
<organism evidence="17 18">
    <name type="scientific">Helobdella robusta</name>
    <name type="common">Californian leech</name>
    <dbReference type="NCBI Taxonomy" id="6412"/>
    <lineage>
        <taxon>Eukaryota</taxon>
        <taxon>Metazoa</taxon>
        <taxon>Spiralia</taxon>
        <taxon>Lophotrochozoa</taxon>
        <taxon>Annelida</taxon>
        <taxon>Clitellata</taxon>
        <taxon>Hirudinea</taxon>
        <taxon>Rhynchobdellida</taxon>
        <taxon>Glossiphoniidae</taxon>
        <taxon>Helobdella</taxon>
    </lineage>
</organism>
<evidence type="ECO:0000256" key="12">
    <source>
        <dbReference type="SAM" id="Phobius"/>
    </source>
</evidence>
<reference evidence="17" key="3">
    <citation type="submission" date="2015-06" db="UniProtKB">
        <authorList>
            <consortium name="EnsemblMetazoa"/>
        </authorList>
    </citation>
    <scope>IDENTIFICATION</scope>
</reference>
<evidence type="ECO:0000256" key="3">
    <source>
        <dbReference type="ARBA" id="ARBA00022692"/>
    </source>
</evidence>
<dbReference type="Pfam" id="PF07679">
    <property type="entry name" value="I-set"/>
    <property type="match status" value="1"/>
</dbReference>
<dbReference type="RefSeq" id="XP_009025624.1">
    <property type="nucleotide sequence ID" value="XM_009027376.1"/>
</dbReference>
<dbReference type="InterPro" id="IPR013783">
    <property type="entry name" value="Ig-like_fold"/>
</dbReference>
<feature type="compositionally biased region" description="Low complexity" evidence="11">
    <location>
        <begin position="869"/>
        <end position="895"/>
    </location>
</feature>
<evidence type="ECO:0000259" key="14">
    <source>
        <dbReference type="PROSITE" id="PS50070"/>
    </source>
</evidence>
<dbReference type="EMBL" id="AMQM01001393">
    <property type="status" value="NOT_ANNOTATED_CDS"/>
    <property type="molecule type" value="Genomic_DNA"/>
</dbReference>
<dbReference type="InterPro" id="IPR036179">
    <property type="entry name" value="Ig-like_dom_sf"/>
</dbReference>
<dbReference type="GO" id="GO:0005886">
    <property type="term" value="C:plasma membrane"/>
    <property type="evidence" value="ECO:0000318"/>
    <property type="project" value="GO_Central"/>
</dbReference>
<evidence type="ECO:0000313" key="16">
    <source>
        <dbReference type="EMBL" id="ESN96464.1"/>
    </source>
</evidence>
<dbReference type="FunFam" id="2.60.40.10:FF:003410">
    <property type="match status" value="1"/>
</dbReference>
<dbReference type="InterPro" id="IPR003598">
    <property type="entry name" value="Ig_sub2"/>
</dbReference>
<dbReference type="PIRSF" id="PIRSF000615">
    <property type="entry name" value="TyrPK_CSF1-R"/>
    <property type="match status" value="1"/>
</dbReference>
<dbReference type="STRING" id="6412.T1FQV7"/>
<dbReference type="PANTHER" id="PTHR24416">
    <property type="entry name" value="TYROSINE-PROTEIN KINASE RECEPTOR"/>
    <property type="match status" value="1"/>
</dbReference>
<dbReference type="Gene3D" id="2.40.20.10">
    <property type="entry name" value="Plasminogen Kringle 4"/>
    <property type="match status" value="1"/>
</dbReference>
<feature type="region of interest" description="Disordered" evidence="11">
    <location>
        <begin position="799"/>
        <end position="822"/>
    </location>
</feature>
<dbReference type="GO" id="GO:0007169">
    <property type="term" value="P:cell surface receptor protein tyrosine kinase signaling pathway"/>
    <property type="evidence" value="ECO:0000318"/>
    <property type="project" value="GO_Central"/>
</dbReference>